<evidence type="ECO:0000313" key="8">
    <source>
        <dbReference type="Proteomes" id="UP000023703"/>
    </source>
</evidence>
<dbReference type="Gene3D" id="1.20.1250.20">
    <property type="entry name" value="MFS general substrate transporter like domains"/>
    <property type="match status" value="1"/>
</dbReference>
<dbReference type="KEGG" id="cgy:CGLY_14625"/>
<feature type="transmembrane region" description="Helical" evidence="5">
    <location>
        <begin position="177"/>
        <end position="196"/>
    </location>
</feature>
<evidence type="ECO:0000256" key="3">
    <source>
        <dbReference type="ARBA" id="ARBA00022989"/>
    </source>
</evidence>
<evidence type="ECO:0000256" key="2">
    <source>
        <dbReference type="ARBA" id="ARBA00022692"/>
    </source>
</evidence>
<dbReference type="InterPro" id="IPR020846">
    <property type="entry name" value="MFS_dom"/>
</dbReference>
<accession>X5EFJ7</accession>
<proteinExistence type="predicted"/>
<sequence length="269" mass="26775">MAMVATTIGAVAGPNLVEPMGRVAESLGIPTLAGPFLLAAVAYAGAGVVLFLLLRPDPYLLAREIAGLAPAGGTATPTDGPATGHPAGVRLGAAIMILTQITMVSIMTMTPLHMQAHHHSIGAVGLVIGLHVGAMWLPSLVTGRLVDTVGRLPVAIAGGTVLLATGALAALAPGDSLVLLVVALMLLGLGWNLGLVSGTAMVVDATVPDNRPQVQGTIDVFVAVAGAAAGLASGALMSAVSYQALAVVGGLIPLVLLPLMLRSALTARR</sequence>
<evidence type="ECO:0000256" key="1">
    <source>
        <dbReference type="ARBA" id="ARBA00004651"/>
    </source>
</evidence>
<evidence type="ECO:0000313" key="7">
    <source>
        <dbReference type="EMBL" id="AHW65361.1"/>
    </source>
</evidence>
<evidence type="ECO:0000256" key="4">
    <source>
        <dbReference type="ARBA" id="ARBA00023136"/>
    </source>
</evidence>
<dbReference type="InterPro" id="IPR036259">
    <property type="entry name" value="MFS_trans_sf"/>
</dbReference>
<feature type="transmembrane region" description="Helical" evidence="5">
    <location>
        <begin position="121"/>
        <end position="140"/>
    </location>
</feature>
<dbReference type="AlphaFoldDB" id="X5EFJ7"/>
<dbReference type="eggNOG" id="COG2814">
    <property type="taxonomic scope" value="Bacteria"/>
</dbReference>
<dbReference type="SUPFAM" id="SSF103473">
    <property type="entry name" value="MFS general substrate transporter"/>
    <property type="match status" value="1"/>
</dbReference>
<dbReference type="PROSITE" id="PS50850">
    <property type="entry name" value="MFS"/>
    <property type="match status" value="1"/>
</dbReference>
<comment type="subcellular location">
    <subcellularLocation>
        <location evidence="1">Cell membrane</location>
        <topology evidence="1">Multi-pass membrane protein</topology>
    </subcellularLocation>
</comment>
<dbReference type="EMBL" id="CP006842">
    <property type="protein sequence ID" value="AHW65361.1"/>
    <property type="molecule type" value="Genomic_DNA"/>
</dbReference>
<protein>
    <submittedName>
        <fullName evidence="7">Transporter, MFS-type</fullName>
    </submittedName>
</protein>
<keyword evidence="4 5" id="KW-0472">Membrane</keyword>
<reference evidence="7 8" key="1">
    <citation type="journal article" date="2015" name="Int. J. Syst. Evol. Microbiol.">
        <title>Revisiting Corynebacterium glyciniphilum (ex Kubota et al., 1972) sp. nov., nom. rev., isolated from putrefied banana.</title>
        <authorList>
            <person name="Al-Dilaimi A."/>
            <person name="Bednarz H."/>
            <person name="Lomker A."/>
            <person name="Niehaus K."/>
            <person name="Kalinowski J."/>
            <person name="Ruckert C."/>
        </authorList>
    </citation>
    <scope>NUCLEOTIDE SEQUENCE [LARGE SCALE GENOMIC DNA]</scope>
    <source>
        <strain evidence="7">AJ 3170</strain>
    </source>
</reference>
<organism evidence="7 8">
    <name type="scientific">Corynebacterium glyciniphilum AJ 3170</name>
    <dbReference type="NCBI Taxonomy" id="1404245"/>
    <lineage>
        <taxon>Bacteria</taxon>
        <taxon>Bacillati</taxon>
        <taxon>Actinomycetota</taxon>
        <taxon>Actinomycetes</taxon>
        <taxon>Mycobacteriales</taxon>
        <taxon>Corynebacteriaceae</taxon>
        <taxon>Corynebacterium</taxon>
    </lineage>
</organism>
<feature type="transmembrane region" description="Helical" evidence="5">
    <location>
        <begin position="217"/>
        <end position="236"/>
    </location>
</feature>
<evidence type="ECO:0000256" key="5">
    <source>
        <dbReference type="SAM" id="Phobius"/>
    </source>
</evidence>
<dbReference type="InterPro" id="IPR011701">
    <property type="entry name" value="MFS"/>
</dbReference>
<feature type="transmembrane region" description="Helical" evidence="5">
    <location>
        <begin position="91"/>
        <end position="109"/>
    </location>
</feature>
<feature type="transmembrane region" description="Helical" evidence="5">
    <location>
        <begin position="242"/>
        <end position="261"/>
    </location>
</feature>
<gene>
    <name evidence="7" type="primary">ydeG</name>
    <name evidence="7" type="ORF">CGLY_14625</name>
</gene>
<dbReference type="GO" id="GO:0022857">
    <property type="term" value="F:transmembrane transporter activity"/>
    <property type="evidence" value="ECO:0007669"/>
    <property type="project" value="InterPro"/>
</dbReference>
<feature type="transmembrane region" description="Helical" evidence="5">
    <location>
        <begin position="152"/>
        <end position="171"/>
    </location>
</feature>
<dbReference type="PANTHER" id="PTHR23534:SF1">
    <property type="entry name" value="MAJOR FACILITATOR SUPERFAMILY PROTEIN"/>
    <property type="match status" value="1"/>
</dbReference>
<keyword evidence="8" id="KW-1185">Reference proteome</keyword>
<feature type="transmembrane region" description="Helical" evidence="5">
    <location>
        <begin position="35"/>
        <end position="54"/>
    </location>
</feature>
<evidence type="ECO:0000259" key="6">
    <source>
        <dbReference type="PROSITE" id="PS50850"/>
    </source>
</evidence>
<keyword evidence="3 5" id="KW-1133">Transmembrane helix</keyword>
<name>X5EFJ7_9CORY</name>
<dbReference type="GO" id="GO:0005886">
    <property type="term" value="C:plasma membrane"/>
    <property type="evidence" value="ECO:0007669"/>
    <property type="project" value="UniProtKB-SubCell"/>
</dbReference>
<keyword evidence="2 5" id="KW-0812">Transmembrane</keyword>
<dbReference type="Proteomes" id="UP000023703">
    <property type="component" value="Chromosome"/>
</dbReference>
<dbReference type="PANTHER" id="PTHR23534">
    <property type="entry name" value="MFS PERMEASE"/>
    <property type="match status" value="1"/>
</dbReference>
<dbReference type="Pfam" id="PF07690">
    <property type="entry name" value="MFS_1"/>
    <property type="match status" value="1"/>
</dbReference>
<feature type="domain" description="Major facilitator superfamily (MFS) profile" evidence="6">
    <location>
        <begin position="88"/>
        <end position="269"/>
    </location>
</feature>
<dbReference type="HOGENOM" id="CLU_047644_0_0_11"/>